<reference evidence="11" key="1">
    <citation type="submission" date="2022-11" db="UniProtKB">
        <authorList>
            <consortium name="WormBaseParasite"/>
        </authorList>
    </citation>
    <scope>IDENTIFICATION</scope>
</reference>
<evidence type="ECO:0000256" key="8">
    <source>
        <dbReference type="SAM" id="MobiDB-lite"/>
    </source>
</evidence>
<evidence type="ECO:0000256" key="3">
    <source>
        <dbReference type="ARBA" id="ARBA00022737"/>
    </source>
</evidence>
<comment type="subcellular location">
    <subcellularLocation>
        <location evidence="1">Nucleus</location>
    </subcellularLocation>
</comment>
<evidence type="ECO:0000256" key="2">
    <source>
        <dbReference type="ARBA" id="ARBA00022723"/>
    </source>
</evidence>
<evidence type="ECO:0000313" key="10">
    <source>
        <dbReference type="Proteomes" id="UP000887540"/>
    </source>
</evidence>
<dbReference type="PANTHER" id="PTHR23235">
    <property type="entry name" value="KRUEPPEL-LIKE TRANSCRIPTION FACTOR"/>
    <property type="match status" value="1"/>
</dbReference>
<keyword evidence="2" id="KW-0479">Metal-binding</keyword>
<dbReference type="AlphaFoldDB" id="A0A914CAR1"/>
<dbReference type="InterPro" id="IPR013087">
    <property type="entry name" value="Znf_C2H2_type"/>
</dbReference>
<dbReference type="SMART" id="SM00355">
    <property type="entry name" value="ZnF_C2H2"/>
    <property type="match status" value="3"/>
</dbReference>
<feature type="region of interest" description="Disordered" evidence="8">
    <location>
        <begin position="219"/>
        <end position="250"/>
    </location>
</feature>
<dbReference type="PROSITE" id="PS00028">
    <property type="entry name" value="ZINC_FINGER_C2H2_1"/>
    <property type="match status" value="3"/>
</dbReference>
<dbReference type="GO" id="GO:0005634">
    <property type="term" value="C:nucleus"/>
    <property type="evidence" value="ECO:0007669"/>
    <property type="project" value="UniProtKB-SubCell"/>
</dbReference>
<dbReference type="Pfam" id="PF00096">
    <property type="entry name" value="zf-C2H2"/>
    <property type="match status" value="2"/>
</dbReference>
<keyword evidence="10" id="KW-1185">Reference proteome</keyword>
<dbReference type="GO" id="GO:0000978">
    <property type="term" value="F:RNA polymerase II cis-regulatory region sequence-specific DNA binding"/>
    <property type="evidence" value="ECO:0007669"/>
    <property type="project" value="TreeGrafter"/>
</dbReference>
<evidence type="ECO:0000256" key="4">
    <source>
        <dbReference type="ARBA" id="ARBA00022771"/>
    </source>
</evidence>
<evidence type="ECO:0000259" key="9">
    <source>
        <dbReference type="PROSITE" id="PS50157"/>
    </source>
</evidence>
<evidence type="ECO:0000256" key="5">
    <source>
        <dbReference type="ARBA" id="ARBA00022833"/>
    </source>
</evidence>
<protein>
    <submittedName>
        <fullName evidence="11">C2H2-type domain-containing protein</fullName>
    </submittedName>
</protein>
<feature type="domain" description="C2H2-type" evidence="9">
    <location>
        <begin position="383"/>
        <end position="412"/>
    </location>
</feature>
<keyword evidence="6" id="KW-0539">Nucleus</keyword>
<feature type="region of interest" description="Disordered" evidence="8">
    <location>
        <begin position="279"/>
        <end position="302"/>
    </location>
</feature>
<sequence length="461" mass="50588">MAETPVLLPKPESSMVVSSATSMPQTITIPVNPSSTQQQMMGHQPRPIQVILPNTSTGQVTVQPIGAPQNQRFILIQKPGNAPTAVPIQANQSGTPVYVLKQPGGNPGQQQITFIPVNMQIAQSLPQTSAAHNQNQPQTIQLQMANVPQTSAMQVHFQETKPIISTLNPTGPNVIFAHPNQVSQGSGTTQTVQRIITTHNGQPTEILQIVQPLTTIQQSPQSQPQQIHHIHSSQPQAHLQPVQIQPQQSQAKPVQQRITLGNLHFQQDPNDPQKWIITNDTGGAVSSGNRDRSPQNRMQQSAAQVFISPPSTTNEYDEASMSAANKKNTKRIACTCPNCIAGAGQPRTADKQRLHICHLCNKTYGKTSHLRAHLRGHAGNKPFVCDWNHCTKRFTRSDELQRHRRTHTGEKRFGCTQCGKKFMRSDHLSKHVRTHSNPRAPGTVRAEIIGQIAGNQDGSVE</sequence>
<organism evidence="10 11">
    <name type="scientific">Acrobeloides nanus</name>
    <dbReference type="NCBI Taxonomy" id="290746"/>
    <lineage>
        <taxon>Eukaryota</taxon>
        <taxon>Metazoa</taxon>
        <taxon>Ecdysozoa</taxon>
        <taxon>Nematoda</taxon>
        <taxon>Chromadorea</taxon>
        <taxon>Rhabditida</taxon>
        <taxon>Tylenchina</taxon>
        <taxon>Cephalobomorpha</taxon>
        <taxon>Cephaloboidea</taxon>
        <taxon>Cephalobidae</taxon>
        <taxon>Acrobeloides</taxon>
    </lineage>
</organism>
<evidence type="ECO:0000256" key="7">
    <source>
        <dbReference type="PROSITE-ProRule" id="PRU00042"/>
    </source>
</evidence>
<keyword evidence="5" id="KW-0862">Zinc</keyword>
<dbReference type="GO" id="GO:0000981">
    <property type="term" value="F:DNA-binding transcription factor activity, RNA polymerase II-specific"/>
    <property type="evidence" value="ECO:0007669"/>
    <property type="project" value="TreeGrafter"/>
</dbReference>
<feature type="domain" description="C2H2-type" evidence="9">
    <location>
        <begin position="413"/>
        <end position="440"/>
    </location>
</feature>
<accession>A0A914CAR1</accession>
<dbReference type="PANTHER" id="PTHR23235:SF165">
    <property type="entry name" value="TRANSCRIPTION FACTOR BTD"/>
    <property type="match status" value="1"/>
</dbReference>
<dbReference type="FunFam" id="3.30.160.60:FF:001110">
    <property type="entry name" value="Krueppel factor 13"/>
    <property type="match status" value="1"/>
</dbReference>
<name>A0A914CAR1_9BILA</name>
<dbReference type="GO" id="GO:0008270">
    <property type="term" value="F:zinc ion binding"/>
    <property type="evidence" value="ECO:0007669"/>
    <property type="project" value="UniProtKB-KW"/>
</dbReference>
<keyword evidence="4 7" id="KW-0863">Zinc-finger</keyword>
<evidence type="ECO:0000256" key="6">
    <source>
        <dbReference type="ARBA" id="ARBA00023242"/>
    </source>
</evidence>
<feature type="domain" description="C2H2-type" evidence="9">
    <location>
        <begin position="355"/>
        <end position="382"/>
    </location>
</feature>
<dbReference type="SUPFAM" id="SSF57667">
    <property type="entry name" value="beta-beta-alpha zinc fingers"/>
    <property type="match status" value="1"/>
</dbReference>
<dbReference type="FunFam" id="3.30.160.60:FF:000018">
    <property type="entry name" value="Krueppel-like factor 15"/>
    <property type="match status" value="1"/>
</dbReference>
<evidence type="ECO:0000256" key="1">
    <source>
        <dbReference type="ARBA" id="ARBA00004123"/>
    </source>
</evidence>
<dbReference type="PROSITE" id="PS50157">
    <property type="entry name" value="ZINC_FINGER_C2H2_2"/>
    <property type="match status" value="3"/>
</dbReference>
<dbReference type="WBParaSite" id="ACRNAN_Path_710.g2667.t1">
    <property type="protein sequence ID" value="ACRNAN_Path_710.g2667.t1"/>
    <property type="gene ID" value="ACRNAN_Path_710.g2667"/>
</dbReference>
<evidence type="ECO:0000313" key="11">
    <source>
        <dbReference type="WBParaSite" id="ACRNAN_Path_710.g2667.t1"/>
    </source>
</evidence>
<dbReference type="Gene3D" id="3.30.160.60">
    <property type="entry name" value="Classic Zinc Finger"/>
    <property type="match status" value="3"/>
</dbReference>
<dbReference type="Proteomes" id="UP000887540">
    <property type="component" value="Unplaced"/>
</dbReference>
<feature type="compositionally biased region" description="Polar residues" evidence="8">
    <location>
        <begin position="279"/>
        <end position="288"/>
    </location>
</feature>
<proteinExistence type="predicted"/>
<dbReference type="InterPro" id="IPR036236">
    <property type="entry name" value="Znf_C2H2_sf"/>
</dbReference>
<keyword evidence="3" id="KW-0677">Repeat</keyword>